<dbReference type="Pfam" id="PF05004">
    <property type="entry name" value="IFRD"/>
    <property type="match status" value="1"/>
</dbReference>
<dbReference type="Pfam" id="PF04836">
    <property type="entry name" value="IFRD_C"/>
    <property type="match status" value="1"/>
</dbReference>
<dbReference type="PANTHER" id="PTHR12354:SF1">
    <property type="entry name" value="INTERFERON-RELATED DEVELOPMENTAL REGULATOR 1"/>
    <property type="match status" value="1"/>
</dbReference>
<evidence type="ECO:0000313" key="5">
    <source>
        <dbReference type="EMBL" id="CAD9684082.1"/>
    </source>
</evidence>
<dbReference type="PANTHER" id="PTHR12354">
    <property type="entry name" value="INTERFERON-RELATED DEVELOPMENTAL REGULATOR"/>
    <property type="match status" value="1"/>
</dbReference>
<evidence type="ECO:0008006" key="6">
    <source>
        <dbReference type="Google" id="ProtNLM"/>
    </source>
</evidence>
<dbReference type="InterPro" id="IPR007701">
    <property type="entry name" value="Interferon-rel_develop_reg_N"/>
</dbReference>
<name>A0A7S2WEH7_9STRA</name>
<evidence type="ECO:0000259" key="3">
    <source>
        <dbReference type="Pfam" id="PF04836"/>
    </source>
</evidence>
<feature type="region of interest" description="Disordered" evidence="2">
    <location>
        <begin position="1"/>
        <end position="25"/>
    </location>
</feature>
<comment type="similarity">
    <text evidence="1">Belongs to the IFRD family.</text>
</comment>
<dbReference type="InterPro" id="IPR016024">
    <property type="entry name" value="ARM-type_fold"/>
</dbReference>
<feature type="domain" description="Interferon-related developmental regulator N-terminal" evidence="4">
    <location>
        <begin position="42"/>
        <end position="306"/>
    </location>
</feature>
<sequence>MGRKANRKLSRKASRDGSDDGVDFDSESLTASEASVFSAGGITEGTNDSTTDIFEWVDLLTERQKSVRLKALNCVIRLLRNSPEEHADVSMCLETLSYNLGYLLRKSKGSEFESCCEAVRLLVSTVSKTTQENLSEQYYPLLEKLATSGTPDSRAQAIKTLSVLLWGDSGVNGEFCEVFISLVTQILEKESDTGVIVECLKCWGILVTSEHMYDHVKEARFELCDLFLDLCEHDSVQVRCLAGENLALLLSLLLEDGSDEFDEWEVDFRVKWAKTVEVLCSEGSKGQSKRDFKSQWARFRRVISFIDDNKFIEEEFSVGEFQFTCSTWKKLKLLDMFKEIFKQSFLEHIKYNQHIHVTFNLTEHQVQLQFQKRSLSKVEKRLYYSPNSVTSKSQTRIRNKQIRDREACKSRFLSFD</sequence>
<feature type="compositionally biased region" description="Basic residues" evidence="2">
    <location>
        <begin position="1"/>
        <end position="12"/>
    </location>
</feature>
<dbReference type="SUPFAM" id="SSF48371">
    <property type="entry name" value="ARM repeat"/>
    <property type="match status" value="1"/>
</dbReference>
<reference evidence="5" key="1">
    <citation type="submission" date="2021-01" db="EMBL/GenBank/DDBJ databases">
        <authorList>
            <person name="Corre E."/>
            <person name="Pelletier E."/>
            <person name="Niang G."/>
            <person name="Scheremetjew M."/>
            <person name="Finn R."/>
            <person name="Kale V."/>
            <person name="Holt S."/>
            <person name="Cochrane G."/>
            <person name="Meng A."/>
            <person name="Brown T."/>
            <person name="Cohen L."/>
        </authorList>
    </citation>
    <scope>NUCLEOTIDE SEQUENCE</scope>
    <source>
        <strain evidence="5">NY070348D</strain>
    </source>
</reference>
<dbReference type="InterPro" id="IPR011989">
    <property type="entry name" value="ARM-like"/>
</dbReference>
<dbReference type="InterPro" id="IPR039777">
    <property type="entry name" value="IFRD"/>
</dbReference>
<evidence type="ECO:0000256" key="1">
    <source>
        <dbReference type="ARBA" id="ARBA00008828"/>
    </source>
</evidence>
<gene>
    <name evidence="5" type="ORF">QSP1433_LOCUS8307</name>
</gene>
<proteinExistence type="inferred from homology"/>
<dbReference type="EMBL" id="HBHK01013214">
    <property type="protein sequence ID" value="CAD9684082.1"/>
    <property type="molecule type" value="Transcribed_RNA"/>
</dbReference>
<protein>
    <recommendedName>
        <fullName evidence="6">Interferon-related developmental regulator N-terminal domain-containing protein</fullName>
    </recommendedName>
</protein>
<evidence type="ECO:0000259" key="4">
    <source>
        <dbReference type="Pfam" id="PF05004"/>
    </source>
</evidence>
<organism evidence="5">
    <name type="scientific">Mucochytrium quahogii</name>
    <dbReference type="NCBI Taxonomy" id="96639"/>
    <lineage>
        <taxon>Eukaryota</taxon>
        <taxon>Sar</taxon>
        <taxon>Stramenopiles</taxon>
        <taxon>Bigyra</taxon>
        <taxon>Labyrinthulomycetes</taxon>
        <taxon>Thraustochytrida</taxon>
        <taxon>Thraustochytriidae</taxon>
        <taxon>Mucochytrium</taxon>
    </lineage>
</organism>
<dbReference type="InterPro" id="IPR006921">
    <property type="entry name" value="Interferon-rel_develop_reg_C"/>
</dbReference>
<dbReference type="Gene3D" id="1.25.10.10">
    <property type="entry name" value="Leucine-rich Repeat Variant"/>
    <property type="match status" value="1"/>
</dbReference>
<evidence type="ECO:0000256" key="2">
    <source>
        <dbReference type="SAM" id="MobiDB-lite"/>
    </source>
</evidence>
<feature type="domain" description="Interferon-related developmental regulator C-terminal" evidence="3">
    <location>
        <begin position="352"/>
        <end position="404"/>
    </location>
</feature>
<dbReference type="AlphaFoldDB" id="A0A7S2WEH7"/>
<accession>A0A7S2WEH7</accession>